<feature type="transmembrane region" description="Helical" evidence="1">
    <location>
        <begin position="251"/>
        <end position="278"/>
    </location>
</feature>
<evidence type="ECO:0000313" key="3">
    <source>
        <dbReference type="Proteomes" id="UP000494214"/>
    </source>
</evidence>
<dbReference type="RefSeq" id="WP_254594997.1">
    <property type="nucleotide sequence ID" value="NZ_CADIJM010000006.1"/>
</dbReference>
<dbReference type="EMBL" id="CADIJM010000006">
    <property type="protein sequence ID" value="CAB3713252.1"/>
    <property type="molecule type" value="Genomic_DNA"/>
</dbReference>
<organism evidence="2 3">
    <name type="scientific">Achromobacter animicus</name>
    <dbReference type="NCBI Taxonomy" id="1389935"/>
    <lineage>
        <taxon>Bacteria</taxon>
        <taxon>Pseudomonadati</taxon>
        <taxon>Pseudomonadota</taxon>
        <taxon>Betaproteobacteria</taxon>
        <taxon>Burkholderiales</taxon>
        <taxon>Alcaligenaceae</taxon>
        <taxon>Achromobacter</taxon>
    </lineage>
</organism>
<feature type="transmembrane region" description="Helical" evidence="1">
    <location>
        <begin position="290"/>
        <end position="310"/>
    </location>
</feature>
<feature type="transmembrane region" description="Helical" evidence="1">
    <location>
        <begin position="216"/>
        <end position="239"/>
    </location>
</feature>
<evidence type="ECO:0000256" key="1">
    <source>
        <dbReference type="SAM" id="Phobius"/>
    </source>
</evidence>
<keyword evidence="1" id="KW-0812">Transmembrane</keyword>
<keyword evidence="1" id="KW-1133">Transmembrane helix</keyword>
<feature type="transmembrane region" description="Helical" evidence="1">
    <location>
        <begin position="52"/>
        <end position="74"/>
    </location>
</feature>
<feature type="transmembrane region" description="Helical" evidence="1">
    <location>
        <begin position="137"/>
        <end position="160"/>
    </location>
</feature>
<keyword evidence="3" id="KW-1185">Reference proteome</keyword>
<accession>A0A6S7A5V8</accession>
<proteinExistence type="predicted"/>
<dbReference type="Proteomes" id="UP000494214">
    <property type="component" value="Unassembled WGS sequence"/>
</dbReference>
<keyword evidence="1" id="KW-0472">Membrane</keyword>
<protein>
    <submittedName>
        <fullName evidence="2">Uncharacterized protein</fullName>
    </submittedName>
</protein>
<sequence length="325" mass="34972">MMTATARSPYSLAWRLALTVVLVRVAYAALVQGYTLVGLPESAQLRETFILPQYLVPFLANIAASSIFVGLTIWSTTHRWLRQHDRHGVDAPGKLFGIAIILTLVFSLAVSALMIYLQSVLVLYAVQHASAANKFLTMSLLLSALAVALEVVGAHLAVRIAMRTVQPADHAGGPAYEQRHAAWSAGSMILGWQLSVCIAMGTYLNAQSLTVGWLQYALGFLILPVLLLLLCTVVCLKILPHPVGDSRQGRAVALGTLAFWLAQVLGVGLGFLAIRAMTWDQLIRAADSNVVAVVMLVVYAALLMLGCWIGKLALYGGSRRLVPAS</sequence>
<reference evidence="2 3" key="1">
    <citation type="submission" date="2020-04" db="EMBL/GenBank/DDBJ databases">
        <authorList>
            <person name="De Canck E."/>
        </authorList>
    </citation>
    <scope>NUCLEOTIDE SEQUENCE [LARGE SCALE GENOMIC DNA]</scope>
    <source>
        <strain evidence="2 3">LMG 26690</strain>
    </source>
</reference>
<dbReference type="AlphaFoldDB" id="A0A6S7A5V8"/>
<feature type="transmembrane region" description="Helical" evidence="1">
    <location>
        <begin position="181"/>
        <end position="204"/>
    </location>
</feature>
<gene>
    <name evidence="2" type="ORF">LMG26690_03335</name>
</gene>
<evidence type="ECO:0000313" key="2">
    <source>
        <dbReference type="EMBL" id="CAB3713252.1"/>
    </source>
</evidence>
<name>A0A6S7A5V8_9BURK</name>
<feature type="transmembrane region" description="Helical" evidence="1">
    <location>
        <begin position="95"/>
        <end position="117"/>
    </location>
</feature>